<dbReference type="EC" id="2.6.1.-" evidence="6"/>
<accession>A0A5S5BLY3</accession>
<dbReference type="PRINTS" id="PR00753">
    <property type="entry name" value="ACCSYNTHASE"/>
</dbReference>
<evidence type="ECO:0000313" key="9">
    <source>
        <dbReference type="Proteomes" id="UP000323257"/>
    </source>
</evidence>
<dbReference type="PANTHER" id="PTHR46383:SF4">
    <property type="entry name" value="AMINOTRANSFERASE"/>
    <property type="match status" value="1"/>
</dbReference>
<dbReference type="GO" id="GO:0030170">
    <property type="term" value="F:pyridoxal phosphate binding"/>
    <property type="evidence" value="ECO:0007669"/>
    <property type="project" value="InterPro"/>
</dbReference>
<keyword evidence="9" id="KW-1185">Reference proteome</keyword>
<keyword evidence="3 6" id="KW-0032">Aminotransferase</keyword>
<dbReference type="PROSITE" id="PS00105">
    <property type="entry name" value="AA_TRANSFER_CLASS_1"/>
    <property type="match status" value="1"/>
</dbReference>
<evidence type="ECO:0000256" key="1">
    <source>
        <dbReference type="ARBA" id="ARBA00001933"/>
    </source>
</evidence>
<keyword evidence="5" id="KW-0663">Pyridoxal phosphate</keyword>
<proteinExistence type="inferred from homology"/>
<evidence type="ECO:0000313" key="8">
    <source>
        <dbReference type="EMBL" id="TYP68101.1"/>
    </source>
</evidence>
<dbReference type="EMBL" id="VNHS01000020">
    <property type="protein sequence ID" value="TYP68101.1"/>
    <property type="molecule type" value="Genomic_DNA"/>
</dbReference>
<dbReference type="Gene3D" id="3.90.1150.10">
    <property type="entry name" value="Aspartate Aminotransferase, domain 1"/>
    <property type="match status" value="1"/>
</dbReference>
<evidence type="ECO:0000259" key="7">
    <source>
        <dbReference type="Pfam" id="PF00155"/>
    </source>
</evidence>
<gene>
    <name evidence="8" type="ORF">BCM02_12061</name>
</gene>
<evidence type="ECO:0000256" key="3">
    <source>
        <dbReference type="ARBA" id="ARBA00022576"/>
    </source>
</evidence>
<dbReference type="InterPro" id="IPR004838">
    <property type="entry name" value="NHTrfase_class1_PyrdxlP-BS"/>
</dbReference>
<dbReference type="SUPFAM" id="SSF53383">
    <property type="entry name" value="PLP-dependent transferases"/>
    <property type="match status" value="1"/>
</dbReference>
<dbReference type="RefSeq" id="WP_148933520.1">
    <property type="nucleotide sequence ID" value="NZ_VNHS01000020.1"/>
</dbReference>
<dbReference type="InterPro" id="IPR015424">
    <property type="entry name" value="PyrdxlP-dep_Trfase"/>
</dbReference>
<dbReference type="FunFam" id="3.40.640.10:FF:000033">
    <property type="entry name" value="Aspartate aminotransferase"/>
    <property type="match status" value="1"/>
</dbReference>
<dbReference type="InterPro" id="IPR015421">
    <property type="entry name" value="PyrdxlP-dep_Trfase_major"/>
</dbReference>
<dbReference type="InterPro" id="IPR004839">
    <property type="entry name" value="Aminotransferase_I/II_large"/>
</dbReference>
<reference evidence="8 9" key="1">
    <citation type="submission" date="2019-07" db="EMBL/GenBank/DDBJ databases">
        <title>Genomic Encyclopedia of Type Strains, Phase III (KMG-III): the genomes of soil and plant-associated and newly described type strains.</title>
        <authorList>
            <person name="Whitman W."/>
        </authorList>
    </citation>
    <scope>NUCLEOTIDE SEQUENCE [LARGE SCALE GENOMIC DNA]</scope>
    <source>
        <strain evidence="8 9">BL24</strain>
    </source>
</reference>
<evidence type="ECO:0000256" key="5">
    <source>
        <dbReference type="ARBA" id="ARBA00022898"/>
    </source>
</evidence>
<dbReference type="CDD" id="cd00609">
    <property type="entry name" value="AAT_like"/>
    <property type="match status" value="1"/>
</dbReference>
<dbReference type="InterPro" id="IPR015422">
    <property type="entry name" value="PyrdxlP-dep_Trfase_small"/>
</dbReference>
<dbReference type="AlphaFoldDB" id="A0A5S5BLY3"/>
<dbReference type="Gene3D" id="3.40.640.10">
    <property type="entry name" value="Type I PLP-dependent aspartate aminotransferase-like (Major domain)"/>
    <property type="match status" value="1"/>
</dbReference>
<name>A0A5S5BLY3_9BACL</name>
<protein>
    <recommendedName>
        <fullName evidence="6">Aminotransferase</fullName>
        <ecNumber evidence="6">2.6.1.-</ecNumber>
    </recommendedName>
</protein>
<dbReference type="Proteomes" id="UP000323257">
    <property type="component" value="Unassembled WGS sequence"/>
</dbReference>
<comment type="caution">
    <text evidence="8">The sequence shown here is derived from an EMBL/GenBank/DDBJ whole genome shotgun (WGS) entry which is preliminary data.</text>
</comment>
<dbReference type="GO" id="GO:0008483">
    <property type="term" value="F:transaminase activity"/>
    <property type="evidence" value="ECO:0007669"/>
    <property type="project" value="UniProtKB-KW"/>
</dbReference>
<dbReference type="InterPro" id="IPR050596">
    <property type="entry name" value="AspAT/PAT-like"/>
</dbReference>
<dbReference type="OrthoDB" id="9813612at2"/>
<sequence length="385" mass="42544">MALHINERVTRIEMSGIRKFANLASQYSNVISLTLGQPDIPPAKHIGEAVAEAVANNRTSYTENQGILALRQGASAFVSDKYDLIYSPQDEVIVTAGASQALFVALTTLLEAGDEVIVPSPTYPAYLEIIQLCGAVPVLVDTTATDFKVTPEQLRGHITPKTKGFILSYPSNPTGTILSKDEVDALADVLKDQELYVISDEIYSELIYDGIRHESIANRPGMREKTVVINGLSKSHSMTGYRIGFVFGARELMREMLKVHQYNVSCASSISQYAALSAVTTGRDDARHMREEYQLRRNFVHRRLNEMGLAAKLPGGAFYIFPYIGNYADNAMDFCAKLLHEQQVAAVPGSAFSTYGEGYIRISYSTTMEKLQTAMDKIETFIRTL</sequence>
<feature type="domain" description="Aminotransferase class I/classII large" evidence="7">
    <location>
        <begin position="29"/>
        <end position="378"/>
    </location>
</feature>
<evidence type="ECO:0000256" key="4">
    <source>
        <dbReference type="ARBA" id="ARBA00022679"/>
    </source>
</evidence>
<comment type="similarity">
    <text evidence="2 6">Belongs to the class-I pyridoxal-phosphate-dependent aminotransferase family.</text>
</comment>
<keyword evidence="4 6" id="KW-0808">Transferase</keyword>
<dbReference type="PANTHER" id="PTHR46383">
    <property type="entry name" value="ASPARTATE AMINOTRANSFERASE"/>
    <property type="match status" value="1"/>
</dbReference>
<dbReference type="Pfam" id="PF00155">
    <property type="entry name" value="Aminotran_1_2"/>
    <property type="match status" value="1"/>
</dbReference>
<comment type="cofactor">
    <cofactor evidence="1 6">
        <name>pyridoxal 5'-phosphate</name>
        <dbReference type="ChEBI" id="CHEBI:597326"/>
    </cofactor>
</comment>
<dbReference type="GO" id="GO:0006520">
    <property type="term" value="P:amino acid metabolic process"/>
    <property type="evidence" value="ECO:0007669"/>
    <property type="project" value="InterPro"/>
</dbReference>
<organism evidence="8 9">
    <name type="scientific">Paenibacillus methanolicus</name>
    <dbReference type="NCBI Taxonomy" id="582686"/>
    <lineage>
        <taxon>Bacteria</taxon>
        <taxon>Bacillati</taxon>
        <taxon>Bacillota</taxon>
        <taxon>Bacilli</taxon>
        <taxon>Bacillales</taxon>
        <taxon>Paenibacillaceae</taxon>
        <taxon>Paenibacillus</taxon>
    </lineage>
</organism>
<evidence type="ECO:0000256" key="6">
    <source>
        <dbReference type="RuleBase" id="RU000481"/>
    </source>
</evidence>
<evidence type="ECO:0000256" key="2">
    <source>
        <dbReference type="ARBA" id="ARBA00007441"/>
    </source>
</evidence>